<name>A0A9D4ZF02_ADICA</name>
<dbReference type="AlphaFoldDB" id="A0A9D4ZF02"/>
<keyword evidence="1" id="KW-0245">EGF-like domain</keyword>
<dbReference type="PROSITE" id="PS01186">
    <property type="entry name" value="EGF_2"/>
    <property type="match status" value="1"/>
</dbReference>
<comment type="caution">
    <text evidence="1">Lacks conserved residue(s) required for the propagation of feature annotation.</text>
</comment>
<dbReference type="Gene3D" id="2.10.25.10">
    <property type="entry name" value="Laminin"/>
    <property type="match status" value="1"/>
</dbReference>
<feature type="transmembrane region" description="Helical" evidence="2">
    <location>
        <begin position="120"/>
        <end position="142"/>
    </location>
</feature>
<dbReference type="InterPro" id="IPR000742">
    <property type="entry name" value="EGF"/>
</dbReference>
<dbReference type="PROSITE" id="PS50026">
    <property type="entry name" value="EGF_3"/>
    <property type="match status" value="2"/>
</dbReference>
<dbReference type="EMBL" id="JABFUD020000013">
    <property type="protein sequence ID" value="KAI5071647.1"/>
    <property type="molecule type" value="Genomic_DNA"/>
</dbReference>
<keyword evidence="5" id="KW-1185">Reference proteome</keyword>
<evidence type="ECO:0000313" key="5">
    <source>
        <dbReference type="Proteomes" id="UP000886520"/>
    </source>
</evidence>
<keyword evidence="2" id="KW-1133">Transmembrane helix</keyword>
<keyword evidence="2" id="KW-0812">Transmembrane</keyword>
<proteinExistence type="predicted"/>
<evidence type="ECO:0000256" key="1">
    <source>
        <dbReference type="PROSITE-ProRule" id="PRU00076"/>
    </source>
</evidence>
<protein>
    <recommendedName>
        <fullName evidence="3">EGF-like domain-containing protein</fullName>
    </recommendedName>
</protein>
<organism evidence="4 5">
    <name type="scientific">Adiantum capillus-veneris</name>
    <name type="common">Maidenhair fern</name>
    <dbReference type="NCBI Taxonomy" id="13818"/>
    <lineage>
        <taxon>Eukaryota</taxon>
        <taxon>Viridiplantae</taxon>
        <taxon>Streptophyta</taxon>
        <taxon>Embryophyta</taxon>
        <taxon>Tracheophyta</taxon>
        <taxon>Polypodiopsida</taxon>
        <taxon>Polypodiidae</taxon>
        <taxon>Polypodiales</taxon>
        <taxon>Pteridineae</taxon>
        <taxon>Pteridaceae</taxon>
        <taxon>Vittarioideae</taxon>
        <taxon>Adiantum</taxon>
    </lineage>
</organism>
<dbReference type="SUPFAM" id="SSF57196">
    <property type="entry name" value="EGF/Laminin"/>
    <property type="match status" value="1"/>
</dbReference>
<gene>
    <name evidence="4" type="ORF">GOP47_0013898</name>
</gene>
<evidence type="ECO:0000313" key="4">
    <source>
        <dbReference type="EMBL" id="KAI5071647.1"/>
    </source>
</evidence>
<feature type="disulfide bond" evidence="1">
    <location>
        <begin position="47"/>
        <end position="56"/>
    </location>
</feature>
<accession>A0A9D4ZF02</accession>
<keyword evidence="1" id="KW-1015">Disulfide bond</keyword>
<dbReference type="Proteomes" id="UP000886520">
    <property type="component" value="Chromosome 13"/>
</dbReference>
<sequence length="185" mass="20153">MLQGDRPFLGGQFCDTAQTMCDGSNSFWCENGICNEIIQGENYTCICKEGYNGDHCELVGVQCGDIYCYHNGQCNEGDGSTCDCPPDWKGSVDCSTPTAKSSKDGSPVVPVKTEEDDNDLWYIPVVAVISVLVVSVCVVCGVKSIRKRSMAATEFHKLRQVQMRGFVDEDEDAFAHAPLSKAELA</sequence>
<keyword evidence="2" id="KW-0472">Membrane</keyword>
<evidence type="ECO:0000259" key="3">
    <source>
        <dbReference type="PROSITE" id="PS50026"/>
    </source>
</evidence>
<feature type="domain" description="EGF-like" evidence="3">
    <location>
        <begin position="59"/>
        <end position="95"/>
    </location>
</feature>
<dbReference type="PROSITE" id="PS00022">
    <property type="entry name" value="EGF_1"/>
    <property type="match status" value="1"/>
</dbReference>
<feature type="domain" description="EGF-like" evidence="3">
    <location>
        <begin position="25"/>
        <end position="57"/>
    </location>
</feature>
<dbReference type="OrthoDB" id="283575at2759"/>
<evidence type="ECO:0000256" key="2">
    <source>
        <dbReference type="SAM" id="Phobius"/>
    </source>
</evidence>
<reference evidence="4" key="1">
    <citation type="submission" date="2021-01" db="EMBL/GenBank/DDBJ databases">
        <title>Adiantum capillus-veneris genome.</title>
        <authorList>
            <person name="Fang Y."/>
            <person name="Liao Q."/>
        </authorList>
    </citation>
    <scope>NUCLEOTIDE SEQUENCE</scope>
    <source>
        <strain evidence="4">H3</strain>
        <tissue evidence="4">Leaf</tissue>
    </source>
</reference>
<comment type="caution">
    <text evidence="4">The sequence shown here is derived from an EMBL/GenBank/DDBJ whole genome shotgun (WGS) entry which is preliminary data.</text>
</comment>
<dbReference type="SMART" id="SM00181">
    <property type="entry name" value="EGF"/>
    <property type="match status" value="2"/>
</dbReference>